<dbReference type="Proteomes" id="UP001143362">
    <property type="component" value="Unassembled WGS sequence"/>
</dbReference>
<feature type="transmembrane region" description="Helical" evidence="1">
    <location>
        <begin position="102"/>
        <end position="122"/>
    </location>
</feature>
<feature type="transmembrane region" description="Helical" evidence="1">
    <location>
        <begin position="51"/>
        <end position="69"/>
    </location>
</feature>
<name>A0ABT3TB21_9GAMM</name>
<feature type="transmembrane region" description="Helical" evidence="1">
    <location>
        <begin position="76"/>
        <end position="96"/>
    </location>
</feature>
<evidence type="ECO:0000313" key="2">
    <source>
        <dbReference type="EMBL" id="MCX2979473.1"/>
    </source>
</evidence>
<sequence>MYIPLLKSLPIETPVPVAATRRARDLAAALMLCGGVLNIAQLWLFPLGGTTIVASVFGLMYLLVFLGLAGQSRFTLWLAVLIPGLGVVAGVARYVSPAPAEIALVNVALNLTVIIICAGILIRTRHVQMD</sequence>
<comment type="caution">
    <text evidence="2">The sequence shown here is derived from an EMBL/GenBank/DDBJ whole genome shotgun (WGS) entry which is preliminary data.</text>
</comment>
<accession>A0ABT3TB21</accession>
<evidence type="ECO:0000256" key="1">
    <source>
        <dbReference type="SAM" id="Phobius"/>
    </source>
</evidence>
<gene>
    <name evidence="2" type="ORF">EYC98_01210</name>
</gene>
<evidence type="ECO:0000313" key="3">
    <source>
        <dbReference type="Proteomes" id="UP001143362"/>
    </source>
</evidence>
<dbReference type="RefSeq" id="WP_279243475.1">
    <property type="nucleotide sequence ID" value="NZ_SHNN01000001.1"/>
</dbReference>
<protein>
    <submittedName>
        <fullName evidence="2">Uncharacterized protein</fullName>
    </submittedName>
</protein>
<organism evidence="2 3">
    <name type="scientific">Candidatus Litorirhabdus singularis</name>
    <dbReference type="NCBI Taxonomy" id="2518993"/>
    <lineage>
        <taxon>Bacteria</taxon>
        <taxon>Pseudomonadati</taxon>
        <taxon>Pseudomonadota</taxon>
        <taxon>Gammaproteobacteria</taxon>
        <taxon>Cellvibrionales</taxon>
        <taxon>Halieaceae</taxon>
        <taxon>Candidatus Litorirhabdus</taxon>
    </lineage>
</organism>
<feature type="transmembrane region" description="Helical" evidence="1">
    <location>
        <begin position="26"/>
        <end position="45"/>
    </location>
</feature>
<keyword evidence="1" id="KW-1133">Transmembrane helix</keyword>
<proteinExistence type="predicted"/>
<keyword evidence="3" id="KW-1185">Reference proteome</keyword>
<keyword evidence="1" id="KW-0472">Membrane</keyword>
<dbReference type="EMBL" id="SHNN01000001">
    <property type="protein sequence ID" value="MCX2979473.1"/>
    <property type="molecule type" value="Genomic_DNA"/>
</dbReference>
<keyword evidence="1" id="KW-0812">Transmembrane</keyword>
<reference evidence="2" key="1">
    <citation type="submission" date="2019-02" db="EMBL/GenBank/DDBJ databases">
        <authorList>
            <person name="Li S.-H."/>
        </authorList>
    </citation>
    <scope>NUCLEOTIDE SEQUENCE</scope>
    <source>
        <strain evidence="2">IMCC14734</strain>
    </source>
</reference>